<dbReference type="RefSeq" id="WP_237979076.1">
    <property type="nucleotide sequence ID" value="NZ_JAKNCT010000008.1"/>
</dbReference>
<dbReference type="Gene3D" id="3.90.1570.30">
    <property type="match status" value="1"/>
</dbReference>
<accession>A0ABS9MRU7</accession>
<dbReference type="Pfam" id="PF04851">
    <property type="entry name" value="ResIII"/>
    <property type="match status" value="1"/>
</dbReference>
<dbReference type="InterPro" id="IPR007409">
    <property type="entry name" value="Restrct_endonuc_type1_HsdR_N"/>
</dbReference>
<dbReference type="Pfam" id="PF04313">
    <property type="entry name" value="HSDR_N"/>
    <property type="match status" value="1"/>
</dbReference>
<keyword evidence="3" id="KW-0067">ATP-binding</keyword>
<dbReference type="Pfam" id="PF08463">
    <property type="entry name" value="EcoEI_R_C"/>
    <property type="match status" value="1"/>
</dbReference>
<dbReference type="InterPro" id="IPR014001">
    <property type="entry name" value="Helicase_ATP-bd"/>
</dbReference>
<sequence length="800" mass="90962">MGTTKYLSEEDTKARYITPALTGKGWKAEDMLFEYSLRADRMQIVPGTNEAKSIPPDDSRNRPDYILLHGNNRPIAVIEAKRFGKTAQDGIDQAARYAATLDVPFAFASAGDEFIKVKLYPTYSVEHLRLDEFPTPEALWDEWCDARGIPNSGEVRRREEKSLYYTSTDGRKPRYYQMVAINRTVDAVLSGKRRRVLLVMATGTGKTFVSFQIIWRLLKAKAARRVLYLADRNQLIDQAIDKTFTPFGNTVRKITRGTIDTGAAVYMGLYQQLKKSNRGVEEEDKDADSTLDVFKQVPRDFFDLVVVDECHRGSAREESSWREILEYFRSAVQIGLTATPNKKDGADNAAYFGDPIYTYTLKQGIEDGFLAPYKVVNIVFDKDKTGWTPREGEVDDNGQLIPQRTYTLSDFGTRIEIRNRTHAVAETVTKYLEHIGRMSRTIIFCTTQHHAGVMLEEMRSLNRDMMTANPLWAVRMTANDEEGVKQLKNFTSPKKAYPVVATTSKLLTTGVDATTVKLIVLDAPIRSMTEFKQIIGRGTRLDRTHGKTFFTILDFRGVTALFNDADFDGPVESTDWNPDQEDPPASEGDKNKKPHPHSEPPEPKLPPSDDTHLIYEVHDVDIRVDSQLVQYLDGNGKLITEKLIDYTRRNLLQLFDTKDKFLEVWNGAEEKKEIDRVLLENGIFLDELRKNLHMPDADEFDIICYLAYGEKHIFPRSLRAKRVQDGTLLDQYQGAAKKIMEKLLDLYARQGVSQIESVEVLKNPVFSDDGGIVKIFRAFGGRNGYLQSVKRLVRSIYAPN</sequence>
<dbReference type="InterPro" id="IPR006935">
    <property type="entry name" value="Helicase/UvrB_N"/>
</dbReference>
<gene>
    <name evidence="3" type="ORF">MAF45_07820</name>
</gene>
<dbReference type="PANTHER" id="PTHR47396:SF1">
    <property type="entry name" value="ATP-DEPENDENT HELICASE IRC3-RELATED"/>
    <property type="match status" value="1"/>
</dbReference>
<name>A0ABS9MRU7_9BURK</name>
<evidence type="ECO:0000313" key="4">
    <source>
        <dbReference type="Proteomes" id="UP001297600"/>
    </source>
</evidence>
<reference evidence="3 4" key="1">
    <citation type="submission" date="2022-02" db="EMBL/GenBank/DDBJ databases">
        <title>Mesosutterella porci, a novel member of the family Sutterellaceae from pig feces.</title>
        <authorList>
            <person name="Wylensek D."/>
            <person name="Clavel T."/>
        </authorList>
    </citation>
    <scope>NUCLEOTIDE SEQUENCE [LARGE SCALE GENOMIC DNA]</scope>
    <source>
        <strain evidence="4">oilRF-744-wt-GAM-9</strain>
    </source>
</reference>
<dbReference type="InterPro" id="IPR001650">
    <property type="entry name" value="Helicase_C-like"/>
</dbReference>
<dbReference type="SMART" id="SM00487">
    <property type="entry name" value="DEXDc"/>
    <property type="match status" value="1"/>
</dbReference>
<protein>
    <submittedName>
        <fullName evidence="3">DEAD/DEAH box helicase family protein</fullName>
    </submittedName>
</protein>
<dbReference type="InterPro" id="IPR013670">
    <property type="entry name" value="EcoEI_R_C_dom"/>
</dbReference>
<feature type="compositionally biased region" description="Basic and acidic residues" evidence="1">
    <location>
        <begin position="587"/>
        <end position="610"/>
    </location>
</feature>
<dbReference type="InterPro" id="IPR050742">
    <property type="entry name" value="Helicase_Restrict-Modif_Enz"/>
</dbReference>
<evidence type="ECO:0000259" key="2">
    <source>
        <dbReference type="PROSITE" id="PS51192"/>
    </source>
</evidence>
<organism evidence="3 4">
    <name type="scientific">Mesosutterella porci</name>
    <dbReference type="NCBI Taxonomy" id="2915351"/>
    <lineage>
        <taxon>Bacteria</taxon>
        <taxon>Pseudomonadati</taxon>
        <taxon>Pseudomonadota</taxon>
        <taxon>Betaproteobacteria</taxon>
        <taxon>Burkholderiales</taxon>
        <taxon>Sutterellaceae</taxon>
        <taxon>Mesosutterella</taxon>
    </lineage>
</organism>
<keyword evidence="3" id="KW-0378">Hydrolase</keyword>
<dbReference type="GO" id="GO:0004386">
    <property type="term" value="F:helicase activity"/>
    <property type="evidence" value="ECO:0007669"/>
    <property type="project" value="UniProtKB-KW"/>
</dbReference>
<feature type="domain" description="Helicase ATP-binding" evidence="2">
    <location>
        <begin position="187"/>
        <end position="358"/>
    </location>
</feature>
<dbReference type="CDD" id="cd18032">
    <property type="entry name" value="DEXHc_RE_I_III_res"/>
    <property type="match status" value="1"/>
</dbReference>
<proteinExistence type="predicted"/>
<keyword evidence="4" id="KW-1185">Reference proteome</keyword>
<dbReference type="Proteomes" id="UP001297600">
    <property type="component" value="Unassembled WGS sequence"/>
</dbReference>
<keyword evidence="3" id="KW-0547">Nucleotide-binding</keyword>
<evidence type="ECO:0000313" key="3">
    <source>
        <dbReference type="EMBL" id="MCG5031345.1"/>
    </source>
</evidence>
<keyword evidence="3" id="KW-0347">Helicase</keyword>
<dbReference type="PANTHER" id="PTHR47396">
    <property type="entry name" value="TYPE I RESTRICTION ENZYME ECOKI R PROTEIN"/>
    <property type="match status" value="1"/>
</dbReference>
<dbReference type="InterPro" id="IPR027417">
    <property type="entry name" value="P-loop_NTPase"/>
</dbReference>
<dbReference type="EMBL" id="JAKNCT010000008">
    <property type="protein sequence ID" value="MCG5031345.1"/>
    <property type="molecule type" value="Genomic_DNA"/>
</dbReference>
<dbReference type="Gene3D" id="3.40.50.300">
    <property type="entry name" value="P-loop containing nucleotide triphosphate hydrolases"/>
    <property type="match status" value="2"/>
</dbReference>
<dbReference type="PROSITE" id="PS51192">
    <property type="entry name" value="HELICASE_ATP_BIND_1"/>
    <property type="match status" value="1"/>
</dbReference>
<comment type="caution">
    <text evidence="3">The sequence shown here is derived from an EMBL/GenBank/DDBJ whole genome shotgun (WGS) entry which is preliminary data.</text>
</comment>
<dbReference type="NCBIfam" id="NF046051">
    <property type="entry name" value="restrict_EcoAI"/>
    <property type="match status" value="1"/>
</dbReference>
<evidence type="ECO:0000256" key="1">
    <source>
        <dbReference type="SAM" id="MobiDB-lite"/>
    </source>
</evidence>
<feature type="region of interest" description="Disordered" evidence="1">
    <location>
        <begin position="569"/>
        <end position="610"/>
    </location>
</feature>
<dbReference type="Pfam" id="PF00271">
    <property type="entry name" value="Helicase_C"/>
    <property type="match status" value="1"/>
</dbReference>
<dbReference type="SUPFAM" id="SSF52540">
    <property type="entry name" value="P-loop containing nucleoside triphosphate hydrolases"/>
    <property type="match status" value="2"/>
</dbReference>